<reference evidence="2" key="1">
    <citation type="submission" date="2018-02" db="EMBL/GenBank/DDBJ databases">
        <title>Rhizophora mucronata_Transcriptome.</title>
        <authorList>
            <person name="Meera S.P."/>
            <person name="Sreeshan A."/>
            <person name="Augustine A."/>
        </authorList>
    </citation>
    <scope>NUCLEOTIDE SEQUENCE</scope>
    <source>
        <tissue evidence="2">Leaf</tissue>
    </source>
</reference>
<protein>
    <submittedName>
        <fullName evidence="2">Uncharacterized protein</fullName>
    </submittedName>
</protein>
<name>A0A2P2MX31_RHIMU</name>
<feature type="region of interest" description="Disordered" evidence="1">
    <location>
        <begin position="1"/>
        <end position="23"/>
    </location>
</feature>
<evidence type="ECO:0000256" key="1">
    <source>
        <dbReference type="SAM" id="MobiDB-lite"/>
    </source>
</evidence>
<sequence length="38" mass="4215">MDGPSNFLPTQTEGHGFTFSETKMCTNDSNPRIVMLPL</sequence>
<organism evidence="2">
    <name type="scientific">Rhizophora mucronata</name>
    <name type="common">Asiatic mangrove</name>
    <dbReference type="NCBI Taxonomy" id="61149"/>
    <lineage>
        <taxon>Eukaryota</taxon>
        <taxon>Viridiplantae</taxon>
        <taxon>Streptophyta</taxon>
        <taxon>Embryophyta</taxon>
        <taxon>Tracheophyta</taxon>
        <taxon>Spermatophyta</taxon>
        <taxon>Magnoliopsida</taxon>
        <taxon>eudicotyledons</taxon>
        <taxon>Gunneridae</taxon>
        <taxon>Pentapetalae</taxon>
        <taxon>rosids</taxon>
        <taxon>fabids</taxon>
        <taxon>Malpighiales</taxon>
        <taxon>Rhizophoraceae</taxon>
        <taxon>Rhizophora</taxon>
    </lineage>
</organism>
<proteinExistence type="predicted"/>
<accession>A0A2P2MX31</accession>
<dbReference type="EMBL" id="GGEC01054302">
    <property type="protein sequence ID" value="MBX34786.1"/>
    <property type="molecule type" value="Transcribed_RNA"/>
</dbReference>
<feature type="compositionally biased region" description="Polar residues" evidence="1">
    <location>
        <begin position="7"/>
        <end position="23"/>
    </location>
</feature>
<evidence type="ECO:0000313" key="2">
    <source>
        <dbReference type="EMBL" id="MBX34786.1"/>
    </source>
</evidence>
<dbReference type="AlphaFoldDB" id="A0A2P2MX31"/>